<keyword evidence="2" id="KW-1003">Cell membrane</keyword>
<feature type="transmembrane region" description="Helical" evidence="9">
    <location>
        <begin position="288"/>
        <end position="312"/>
    </location>
</feature>
<dbReference type="Pfam" id="PF00535">
    <property type="entry name" value="Glycos_transf_2"/>
    <property type="match status" value="1"/>
</dbReference>
<proteinExistence type="inferred from homology"/>
<evidence type="ECO:0000256" key="8">
    <source>
        <dbReference type="ARBA" id="ARBA00023136"/>
    </source>
</evidence>
<evidence type="ECO:0000256" key="1">
    <source>
        <dbReference type="ARBA" id="ARBA00006739"/>
    </source>
</evidence>
<keyword evidence="5 9" id="KW-0812">Transmembrane</keyword>
<keyword evidence="3 11" id="KW-0328">Glycosyltransferase</keyword>
<organism evidence="11 12">
    <name type="scientific">Tamaricihabitans halophyticus</name>
    <dbReference type="NCBI Taxonomy" id="1262583"/>
    <lineage>
        <taxon>Bacteria</taxon>
        <taxon>Bacillati</taxon>
        <taxon>Actinomycetota</taxon>
        <taxon>Actinomycetes</taxon>
        <taxon>Pseudonocardiales</taxon>
        <taxon>Pseudonocardiaceae</taxon>
        <taxon>Tamaricihabitans</taxon>
    </lineage>
</organism>
<name>A0A4R2R2P8_9PSEU</name>
<dbReference type="PANTHER" id="PTHR48090:SF3">
    <property type="entry name" value="UNDECAPRENYL-PHOSPHATE 4-DEOXY-4-FORMAMIDO-L-ARABINOSE TRANSFERASE"/>
    <property type="match status" value="1"/>
</dbReference>
<dbReference type="GO" id="GO:0005886">
    <property type="term" value="C:plasma membrane"/>
    <property type="evidence" value="ECO:0007669"/>
    <property type="project" value="TreeGrafter"/>
</dbReference>
<dbReference type="CDD" id="cd04187">
    <property type="entry name" value="DPM1_like_bac"/>
    <property type="match status" value="1"/>
</dbReference>
<dbReference type="Proteomes" id="UP000294911">
    <property type="component" value="Unassembled WGS sequence"/>
</dbReference>
<dbReference type="AlphaFoldDB" id="A0A4R2R2P8"/>
<accession>A0A4R2R2P8</accession>
<evidence type="ECO:0000256" key="4">
    <source>
        <dbReference type="ARBA" id="ARBA00022679"/>
    </source>
</evidence>
<keyword evidence="6" id="KW-0448">Lipopolysaccharide biosynthesis</keyword>
<evidence type="ECO:0000256" key="2">
    <source>
        <dbReference type="ARBA" id="ARBA00022475"/>
    </source>
</evidence>
<keyword evidence="12" id="KW-1185">Reference proteome</keyword>
<dbReference type="EMBL" id="SLXQ01000001">
    <property type="protein sequence ID" value="TCP57032.1"/>
    <property type="molecule type" value="Genomic_DNA"/>
</dbReference>
<evidence type="ECO:0000256" key="3">
    <source>
        <dbReference type="ARBA" id="ARBA00022676"/>
    </source>
</evidence>
<evidence type="ECO:0000256" key="7">
    <source>
        <dbReference type="ARBA" id="ARBA00022989"/>
    </source>
</evidence>
<feature type="transmembrane region" description="Helical" evidence="9">
    <location>
        <begin position="259"/>
        <end position="282"/>
    </location>
</feature>
<evidence type="ECO:0000256" key="9">
    <source>
        <dbReference type="SAM" id="Phobius"/>
    </source>
</evidence>
<evidence type="ECO:0000313" key="11">
    <source>
        <dbReference type="EMBL" id="TCP57032.1"/>
    </source>
</evidence>
<dbReference type="InterPro" id="IPR029044">
    <property type="entry name" value="Nucleotide-diphossugar_trans"/>
</dbReference>
<feature type="domain" description="Glycosyltransferase 2-like" evidence="10">
    <location>
        <begin position="34"/>
        <end position="194"/>
    </location>
</feature>
<dbReference type="OrthoDB" id="9811884at2"/>
<dbReference type="GO" id="GO:0009103">
    <property type="term" value="P:lipopolysaccharide biosynthetic process"/>
    <property type="evidence" value="ECO:0007669"/>
    <property type="project" value="UniProtKB-KW"/>
</dbReference>
<comment type="similarity">
    <text evidence="1">Belongs to the glycosyltransferase 2 family.</text>
</comment>
<sequence>MGSHKIPAEADRARRRHWQPWGTVSERSKQLITLIAPAFNEAANASELAEFFRQVRTSRPDVDFELIVVDDGSTDDTARLARAALADQDRVTVLSLSRRFGSHAALSAGLAHSAGDCAITVSTDIQEPVEVIGRFLDSWHAGHDLVWGVRATRADRRMVRNLVSRRFSPLFRKASGLDGYPAEGPSQALLSRAVIDVLNRLPERNRNLWALCAWLGFSQDTISFHQRPRQAGESKWTTADRLKLMTDSVVGFSAKPFNYALAFGALLGTGGLIAVALLLFLAPAGWALVLGAVIALAGIQLVVLGGLGLYVWRIAEDARARPLYVLREHGPPTQEVP</sequence>
<dbReference type="InterPro" id="IPR050256">
    <property type="entry name" value="Glycosyltransferase_2"/>
</dbReference>
<evidence type="ECO:0000259" key="10">
    <source>
        <dbReference type="Pfam" id="PF00535"/>
    </source>
</evidence>
<reference evidence="11 12" key="1">
    <citation type="submission" date="2019-03" db="EMBL/GenBank/DDBJ databases">
        <title>Genomic Encyclopedia of Type Strains, Phase IV (KMG-IV): sequencing the most valuable type-strain genomes for metagenomic binning, comparative biology and taxonomic classification.</title>
        <authorList>
            <person name="Goeker M."/>
        </authorList>
    </citation>
    <scope>NUCLEOTIDE SEQUENCE [LARGE SCALE GENOMIC DNA]</scope>
    <source>
        <strain evidence="11 12">DSM 45765</strain>
    </source>
</reference>
<gene>
    <name evidence="11" type="ORF">EV191_101984</name>
</gene>
<dbReference type="SUPFAM" id="SSF53448">
    <property type="entry name" value="Nucleotide-diphospho-sugar transferases"/>
    <property type="match status" value="1"/>
</dbReference>
<evidence type="ECO:0000313" key="12">
    <source>
        <dbReference type="Proteomes" id="UP000294911"/>
    </source>
</evidence>
<dbReference type="InterPro" id="IPR001173">
    <property type="entry name" value="Glyco_trans_2-like"/>
</dbReference>
<evidence type="ECO:0000256" key="6">
    <source>
        <dbReference type="ARBA" id="ARBA00022985"/>
    </source>
</evidence>
<keyword evidence="4 11" id="KW-0808">Transferase</keyword>
<dbReference type="Gene3D" id="3.90.550.10">
    <property type="entry name" value="Spore Coat Polysaccharide Biosynthesis Protein SpsA, Chain A"/>
    <property type="match status" value="1"/>
</dbReference>
<dbReference type="PANTHER" id="PTHR48090">
    <property type="entry name" value="UNDECAPRENYL-PHOSPHATE 4-DEOXY-4-FORMAMIDO-L-ARABINOSE TRANSFERASE-RELATED"/>
    <property type="match status" value="1"/>
</dbReference>
<keyword evidence="7 9" id="KW-1133">Transmembrane helix</keyword>
<evidence type="ECO:0000256" key="5">
    <source>
        <dbReference type="ARBA" id="ARBA00022692"/>
    </source>
</evidence>
<protein>
    <submittedName>
        <fullName evidence="11">Dolichol-phosphate mannosyltransferase</fullName>
    </submittedName>
</protein>
<keyword evidence="8 9" id="KW-0472">Membrane</keyword>
<comment type="caution">
    <text evidence="11">The sequence shown here is derived from an EMBL/GenBank/DDBJ whole genome shotgun (WGS) entry which is preliminary data.</text>
</comment>
<dbReference type="GO" id="GO:0016757">
    <property type="term" value="F:glycosyltransferase activity"/>
    <property type="evidence" value="ECO:0007669"/>
    <property type="project" value="UniProtKB-KW"/>
</dbReference>